<evidence type="ECO:0000259" key="14">
    <source>
        <dbReference type="Pfam" id="PF08546"/>
    </source>
</evidence>
<dbReference type="GO" id="GO:0015940">
    <property type="term" value="P:pantothenate biosynthetic process"/>
    <property type="evidence" value="ECO:0007669"/>
    <property type="project" value="UniProtKB-UniPathway"/>
</dbReference>
<evidence type="ECO:0000259" key="13">
    <source>
        <dbReference type="Pfam" id="PF02558"/>
    </source>
</evidence>
<keyword evidence="8 11" id="KW-0560">Oxidoreductase</keyword>
<dbReference type="STRING" id="2064.TR51_00670"/>
<dbReference type="Proteomes" id="UP000032066">
    <property type="component" value="Unassembled WGS sequence"/>
</dbReference>
<dbReference type="Pfam" id="PF08546">
    <property type="entry name" value="ApbA_C"/>
    <property type="match status" value="1"/>
</dbReference>
<reference evidence="15 16" key="1">
    <citation type="submission" date="2015-02" db="EMBL/GenBank/DDBJ databases">
        <title>Draft genome sequence of Kitasatospora griseola MF730-N6, a bafilomycin, terpentecin and satosporin producer.</title>
        <authorList>
            <person name="Arens J.C."/>
            <person name="Haltli B."/>
            <person name="Kerr R.G."/>
        </authorList>
    </citation>
    <scope>NUCLEOTIDE SEQUENCE [LARGE SCALE GENOMIC DNA]</scope>
    <source>
        <strain evidence="15 16">MF730-N6</strain>
    </source>
</reference>
<evidence type="ECO:0000256" key="1">
    <source>
        <dbReference type="ARBA" id="ARBA00002919"/>
    </source>
</evidence>
<evidence type="ECO:0000256" key="7">
    <source>
        <dbReference type="ARBA" id="ARBA00022857"/>
    </source>
</evidence>
<evidence type="ECO:0000256" key="10">
    <source>
        <dbReference type="ARBA" id="ARBA00048793"/>
    </source>
</evidence>
<dbReference type="InterPro" id="IPR008927">
    <property type="entry name" value="6-PGluconate_DH-like_C_sf"/>
</dbReference>
<evidence type="ECO:0000256" key="4">
    <source>
        <dbReference type="ARBA" id="ARBA00013014"/>
    </source>
</evidence>
<name>A0A0D0PXV5_KITGR</name>
<feature type="region of interest" description="Disordered" evidence="12">
    <location>
        <begin position="319"/>
        <end position="340"/>
    </location>
</feature>
<dbReference type="SUPFAM" id="SSF48179">
    <property type="entry name" value="6-phosphogluconate dehydrogenase C-terminal domain-like"/>
    <property type="match status" value="1"/>
</dbReference>
<dbReference type="Pfam" id="PF02558">
    <property type="entry name" value="ApbA"/>
    <property type="match status" value="1"/>
</dbReference>
<protein>
    <recommendedName>
        <fullName evidence="5 11">2-dehydropantoate 2-reductase</fullName>
        <ecNumber evidence="4 11">1.1.1.169</ecNumber>
    </recommendedName>
    <alternativeName>
        <fullName evidence="9 11">Ketopantoate reductase</fullName>
    </alternativeName>
</protein>
<dbReference type="InterPro" id="IPR050838">
    <property type="entry name" value="Ketopantoate_reductase"/>
</dbReference>
<comment type="function">
    <text evidence="1 11">Catalyzes the NADPH-dependent reduction of ketopantoate into pantoic acid.</text>
</comment>
<dbReference type="PATRIC" id="fig|2064.6.peg.153"/>
<keyword evidence="6 11" id="KW-0566">Pantothenate biosynthesis</keyword>
<comment type="caution">
    <text evidence="15">The sequence shown here is derived from an EMBL/GenBank/DDBJ whole genome shotgun (WGS) entry which is preliminary data.</text>
</comment>
<dbReference type="InterPro" id="IPR036291">
    <property type="entry name" value="NAD(P)-bd_dom_sf"/>
</dbReference>
<evidence type="ECO:0000313" key="16">
    <source>
        <dbReference type="Proteomes" id="UP000032066"/>
    </source>
</evidence>
<evidence type="ECO:0000256" key="3">
    <source>
        <dbReference type="ARBA" id="ARBA00007870"/>
    </source>
</evidence>
<dbReference type="InterPro" id="IPR013752">
    <property type="entry name" value="KPA_reductase"/>
</dbReference>
<dbReference type="InterPro" id="IPR003710">
    <property type="entry name" value="ApbA"/>
</dbReference>
<comment type="pathway">
    <text evidence="2 11">Cofactor biosynthesis; (R)-pantothenate biosynthesis; (R)-pantoate from 3-methyl-2-oxobutanoate: step 2/2.</text>
</comment>
<dbReference type="GO" id="GO:0050661">
    <property type="term" value="F:NADP binding"/>
    <property type="evidence" value="ECO:0007669"/>
    <property type="project" value="TreeGrafter"/>
</dbReference>
<evidence type="ECO:0000256" key="12">
    <source>
        <dbReference type="SAM" id="MobiDB-lite"/>
    </source>
</evidence>
<gene>
    <name evidence="15" type="ORF">TR51_00670</name>
</gene>
<feature type="domain" description="Ketopantoate reductase N-terminal" evidence="13">
    <location>
        <begin position="2"/>
        <end position="142"/>
    </location>
</feature>
<feature type="domain" description="Ketopantoate reductase C-terminal" evidence="14">
    <location>
        <begin position="181"/>
        <end position="317"/>
    </location>
</feature>
<evidence type="ECO:0000313" key="15">
    <source>
        <dbReference type="EMBL" id="KIQ67204.1"/>
    </source>
</evidence>
<dbReference type="OrthoDB" id="9796561at2"/>
<dbReference type="InterPro" id="IPR013332">
    <property type="entry name" value="KPR_N"/>
</dbReference>
<comment type="catalytic activity">
    <reaction evidence="10 11">
        <text>(R)-pantoate + NADP(+) = 2-dehydropantoate + NADPH + H(+)</text>
        <dbReference type="Rhea" id="RHEA:16233"/>
        <dbReference type="ChEBI" id="CHEBI:11561"/>
        <dbReference type="ChEBI" id="CHEBI:15378"/>
        <dbReference type="ChEBI" id="CHEBI:15980"/>
        <dbReference type="ChEBI" id="CHEBI:57783"/>
        <dbReference type="ChEBI" id="CHEBI:58349"/>
        <dbReference type="EC" id="1.1.1.169"/>
    </reaction>
</comment>
<dbReference type="GO" id="GO:0005737">
    <property type="term" value="C:cytoplasm"/>
    <property type="evidence" value="ECO:0007669"/>
    <property type="project" value="TreeGrafter"/>
</dbReference>
<dbReference type="InterPro" id="IPR013328">
    <property type="entry name" value="6PGD_dom2"/>
</dbReference>
<dbReference type="AlphaFoldDB" id="A0A0D0PXV5"/>
<dbReference type="PANTHER" id="PTHR43765:SF2">
    <property type="entry name" value="2-DEHYDROPANTOATE 2-REDUCTASE"/>
    <property type="match status" value="1"/>
</dbReference>
<accession>A0A0D0PXV5</accession>
<dbReference type="PANTHER" id="PTHR43765">
    <property type="entry name" value="2-DEHYDROPANTOATE 2-REDUCTASE-RELATED"/>
    <property type="match status" value="1"/>
</dbReference>
<dbReference type="GO" id="GO:0008677">
    <property type="term" value="F:2-dehydropantoate 2-reductase activity"/>
    <property type="evidence" value="ECO:0007669"/>
    <property type="project" value="UniProtKB-EC"/>
</dbReference>
<sequence>MFGAGSIGCRLGGALASVADVTLIGRPAAMAELDRTGLTLTGPGTRRLHARPATATDAAAAAGADYVLVTVKSADTAGAARELAPRLDDRTTVISFQNGLRNAQLLAAALPGRQVLAGMVPYNVVRTGPAAFHQGTDGRLMLEHTVTPEQPPAGHSPSAERFAEAARAAGLPVELRGDMPQVQAAKLLMNLNNAVNALSGRPLREQLGSRPYRLVLARCQREGLAALRAAGLAPARLGPVPAGWMPAVLRLPDLLFRRLAAASLRVDPQARSSMWEDLQRGRRTEVDELQGEVLALAERHGLAAPANRRLLELVRAAESAPTPPSWSGPELLAALDDQEV</sequence>
<evidence type="ECO:0000256" key="9">
    <source>
        <dbReference type="ARBA" id="ARBA00032024"/>
    </source>
</evidence>
<evidence type="ECO:0000256" key="11">
    <source>
        <dbReference type="RuleBase" id="RU362068"/>
    </source>
</evidence>
<dbReference type="NCBIfam" id="NF006083">
    <property type="entry name" value="PRK08229.1"/>
    <property type="match status" value="1"/>
</dbReference>
<evidence type="ECO:0000256" key="8">
    <source>
        <dbReference type="ARBA" id="ARBA00023002"/>
    </source>
</evidence>
<evidence type="ECO:0000256" key="5">
    <source>
        <dbReference type="ARBA" id="ARBA00019465"/>
    </source>
</evidence>
<dbReference type="NCBIfam" id="TIGR00745">
    <property type="entry name" value="apbA_panE"/>
    <property type="match status" value="1"/>
</dbReference>
<dbReference type="Gene3D" id="1.10.1040.10">
    <property type="entry name" value="N-(1-d-carboxylethyl)-l-norvaline Dehydrogenase, domain 2"/>
    <property type="match status" value="1"/>
</dbReference>
<comment type="similarity">
    <text evidence="3 11">Belongs to the ketopantoate reductase family.</text>
</comment>
<dbReference type="SUPFAM" id="SSF51735">
    <property type="entry name" value="NAD(P)-binding Rossmann-fold domains"/>
    <property type="match status" value="1"/>
</dbReference>
<keyword evidence="16" id="KW-1185">Reference proteome</keyword>
<keyword evidence="7 11" id="KW-0521">NADP</keyword>
<dbReference type="EMBL" id="JXZB01000001">
    <property type="protein sequence ID" value="KIQ67204.1"/>
    <property type="molecule type" value="Genomic_DNA"/>
</dbReference>
<organism evidence="15 16">
    <name type="scientific">Kitasatospora griseola</name>
    <name type="common">Streptomyces griseolosporeus</name>
    <dbReference type="NCBI Taxonomy" id="2064"/>
    <lineage>
        <taxon>Bacteria</taxon>
        <taxon>Bacillati</taxon>
        <taxon>Actinomycetota</taxon>
        <taxon>Actinomycetes</taxon>
        <taxon>Kitasatosporales</taxon>
        <taxon>Streptomycetaceae</taxon>
        <taxon>Kitasatospora</taxon>
    </lineage>
</organism>
<dbReference type="UniPathway" id="UPA00028">
    <property type="reaction ID" value="UER00004"/>
</dbReference>
<evidence type="ECO:0000256" key="6">
    <source>
        <dbReference type="ARBA" id="ARBA00022655"/>
    </source>
</evidence>
<dbReference type="EC" id="1.1.1.169" evidence="4 11"/>
<dbReference type="Gene3D" id="3.40.50.720">
    <property type="entry name" value="NAD(P)-binding Rossmann-like Domain"/>
    <property type="match status" value="1"/>
</dbReference>
<proteinExistence type="inferred from homology"/>
<evidence type="ECO:0000256" key="2">
    <source>
        <dbReference type="ARBA" id="ARBA00004994"/>
    </source>
</evidence>